<name>A0A9P6AUJ4_9AGAM</name>
<dbReference type="AlphaFoldDB" id="A0A9P6AUJ4"/>
<accession>A0A9P6AUJ4</accession>
<keyword evidence="2" id="KW-1185">Reference proteome</keyword>
<comment type="caution">
    <text evidence="1">The sequence shown here is derived from an EMBL/GenBank/DDBJ whole genome shotgun (WGS) entry which is preliminary data.</text>
</comment>
<evidence type="ECO:0000313" key="1">
    <source>
        <dbReference type="EMBL" id="KAF9511695.1"/>
    </source>
</evidence>
<evidence type="ECO:0000313" key="2">
    <source>
        <dbReference type="Proteomes" id="UP000886523"/>
    </source>
</evidence>
<proteinExistence type="predicted"/>
<protein>
    <submittedName>
        <fullName evidence="1">Uncharacterized protein</fullName>
    </submittedName>
</protein>
<sequence>MPRFDISLVQVANTFGPAICCPRDGLSYLRGEGVFAEDKITLEDSLEHGSQEYVAKISKELLLWLLLYWDQIADGLLEDEVEDDLRKFVDGLGDGDDHDDSDEDDDISFIYQPPPYLPGRTVSVTSVSPSMLSSSYSPLHSLFPSEYHMGNLGQKGTK</sequence>
<gene>
    <name evidence="1" type="ORF">BS47DRAFT_1346453</name>
</gene>
<dbReference type="Proteomes" id="UP000886523">
    <property type="component" value="Unassembled WGS sequence"/>
</dbReference>
<reference evidence="1" key="1">
    <citation type="journal article" date="2020" name="Nat. Commun.">
        <title>Large-scale genome sequencing of mycorrhizal fungi provides insights into the early evolution of symbiotic traits.</title>
        <authorList>
            <person name="Miyauchi S."/>
            <person name="Kiss E."/>
            <person name="Kuo A."/>
            <person name="Drula E."/>
            <person name="Kohler A."/>
            <person name="Sanchez-Garcia M."/>
            <person name="Morin E."/>
            <person name="Andreopoulos B."/>
            <person name="Barry K.W."/>
            <person name="Bonito G."/>
            <person name="Buee M."/>
            <person name="Carver A."/>
            <person name="Chen C."/>
            <person name="Cichocki N."/>
            <person name="Clum A."/>
            <person name="Culley D."/>
            <person name="Crous P.W."/>
            <person name="Fauchery L."/>
            <person name="Girlanda M."/>
            <person name="Hayes R.D."/>
            <person name="Keri Z."/>
            <person name="LaButti K."/>
            <person name="Lipzen A."/>
            <person name="Lombard V."/>
            <person name="Magnuson J."/>
            <person name="Maillard F."/>
            <person name="Murat C."/>
            <person name="Nolan M."/>
            <person name="Ohm R.A."/>
            <person name="Pangilinan J."/>
            <person name="Pereira M.F."/>
            <person name="Perotto S."/>
            <person name="Peter M."/>
            <person name="Pfister S."/>
            <person name="Riley R."/>
            <person name="Sitrit Y."/>
            <person name="Stielow J.B."/>
            <person name="Szollosi G."/>
            <person name="Zifcakova L."/>
            <person name="Stursova M."/>
            <person name="Spatafora J.W."/>
            <person name="Tedersoo L."/>
            <person name="Vaario L.M."/>
            <person name="Yamada A."/>
            <person name="Yan M."/>
            <person name="Wang P."/>
            <person name="Xu J."/>
            <person name="Bruns T."/>
            <person name="Baldrian P."/>
            <person name="Vilgalys R."/>
            <person name="Dunand C."/>
            <person name="Henrissat B."/>
            <person name="Grigoriev I.V."/>
            <person name="Hibbett D."/>
            <person name="Nagy L.G."/>
            <person name="Martin F.M."/>
        </authorList>
    </citation>
    <scope>NUCLEOTIDE SEQUENCE</scope>
    <source>
        <strain evidence="1">UP504</strain>
    </source>
</reference>
<organism evidence="1 2">
    <name type="scientific">Hydnum rufescens UP504</name>
    <dbReference type="NCBI Taxonomy" id="1448309"/>
    <lineage>
        <taxon>Eukaryota</taxon>
        <taxon>Fungi</taxon>
        <taxon>Dikarya</taxon>
        <taxon>Basidiomycota</taxon>
        <taxon>Agaricomycotina</taxon>
        <taxon>Agaricomycetes</taxon>
        <taxon>Cantharellales</taxon>
        <taxon>Hydnaceae</taxon>
        <taxon>Hydnum</taxon>
    </lineage>
</organism>
<dbReference type="EMBL" id="MU128997">
    <property type="protein sequence ID" value="KAF9511695.1"/>
    <property type="molecule type" value="Genomic_DNA"/>
</dbReference>